<reference evidence="1 2" key="1">
    <citation type="journal article" date="2015" name="Microbiome">
        <title>Genomic resolution of linkages in carbon, nitrogen, and sulfur cycling among widespread estuary sediment bacteria.</title>
        <authorList>
            <person name="Baker B.J."/>
            <person name="Lazar C.S."/>
            <person name="Teske A.P."/>
            <person name="Dick G.J."/>
        </authorList>
    </citation>
    <scope>NUCLEOTIDE SEQUENCE [LARGE SCALE GENOMIC DNA]</scope>
    <source>
        <strain evidence="1">DG_26</strain>
    </source>
</reference>
<organism evidence="1 2">
    <name type="scientific">candidate division TA06 bacterium DG_26</name>
    <dbReference type="NCBI Taxonomy" id="1703771"/>
    <lineage>
        <taxon>Bacteria</taxon>
        <taxon>Bacteria division TA06</taxon>
    </lineage>
</organism>
<comment type="caution">
    <text evidence="1">The sequence shown here is derived from an EMBL/GenBank/DDBJ whole genome shotgun (WGS) entry which is preliminary data.</text>
</comment>
<dbReference type="EMBL" id="LIZT01000019">
    <property type="protein sequence ID" value="KPJ50535.1"/>
    <property type="molecule type" value="Genomic_DNA"/>
</dbReference>
<dbReference type="AlphaFoldDB" id="A0A0S7WK34"/>
<proteinExistence type="predicted"/>
<accession>A0A0S7WK34</accession>
<protein>
    <submittedName>
        <fullName evidence="1">Uncharacterized protein</fullName>
    </submittedName>
</protein>
<sequence>MTEGPAVSRIKNAYGIQFVLLWRCGDVENYTSEEIYRNYSLLICDDGRLRRVIADVLSKVSRRVVDEICEKCLILVTHQGDDISVIPSIVKEGREIIVLPETLFDESQEVIERKIYDFFVIYCT</sequence>
<dbReference type="Proteomes" id="UP000051124">
    <property type="component" value="Unassembled WGS sequence"/>
</dbReference>
<evidence type="ECO:0000313" key="2">
    <source>
        <dbReference type="Proteomes" id="UP000051124"/>
    </source>
</evidence>
<gene>
    <name evidence="1" type="ORF">AMJ40_02730</name>
</gene>
<evidence type="ECO:0000313" key="1">
    <source>
        <dbReference type="EMBL" id="KPJ50535.1"/>
    </source>
</evidence>
<name>A0A0S7WK34_UNCT6</name>